<dbReference type="EMBL" id="SOSA01000934">
    <property type="protein sequence ID" value="THC88114.1"/>
    <property type="molecule type" value="Genomic_DNA"/>
</dbReference>
<dbReference type="Proteomes" id="UP000308092">
    <property type="component" value="Unassembled WGS sequence"/>
</dbReference>
<feature type="compositionally biased region" description="Polar residues" evidence="1">
    <location>
        <begin position="57"/>
        <end position="68"/>
    </location>
</feature>
<sequence length="138" mass="14849">MEKSHPHSNLQGSTTTTTTYATESITTQPPNLTCNPNQIYPSNNSNSHHAPLADQHPQLQQTAETPGGSSEAPGKALHLNTNVNMDMSTHTNNYPHKIDGPGGPTATAPFLRDFSLVAEAAKRAQMSVMMRDLESVTL</sequence>
<organism evidence="3 4">
    <name type="scientific">Aspergillus tanneri</name>
    <dbReference type="NCBI Taxonomy" id="1220188"/>
    <lineage>
        <taxon>Eukaryota</taxon>
        <taxon>Fungi</taxon>
        <taxon>Dikarya</taxon>
        <taxon>Ascomycota</taxon>
        <taxon>Pezizomycotina</taxon>
        <taxon>Eurotiomycetes</taxon>
        <taxon>Eurotiomycetidae</taxon>
        <taxon>Eurotiales</taxon>
        <taxon>Aspergillaceae</taxon>
        <taxon>Aspergillus</taxon>
        <taxon>Aspergillus subgen. Circumdati</taxon>
    </lineage>
</organism>
<reference evidence="2 5" key="2">
    <citation type="submission" date="2019-08" db="EMBL/GenBank/DDBJ databases">
        <title>The genome sequence of a newly discovered highly antifungal drug resistant Aspergillus species, Aspergillus tanneri NIH 1004.</title>
        <authorList>
            <person name="Mounaud S."/>
            <person name="Singh I."/>
            <person name="Joardar V."/>
            <person name="Pakala S."/>
            <person name="Pakala S."/>
            <person name="Venepally P."/>
            <person name="Chung J.K."/>
            <person name="Losada L."/>
            <person name="Nierman W.C."/>
        </authorList>
    </citation>
    <scope>NUCLEOTIDE SEQUENCE [LARGE SCALE GENOMIC DNA]</scope>
    <source>
        <strain evidence="2 5">NIH1004</strain>
    </source>
</reference>
<gene>
    <name evidence="2" type="ORF">ATNIH1004_007946</name>
    <name evidence="3" type="ORF">EYZ11_012437</name>
</gene>
<evidence type="ECO:0000256" key="1">
    <source>
        <dbReference type="SAM" id="MobiDB-lite"/>
    </source>
</evidence>
<dbReference type="Proteomes" id="UP000324241">
    <property type="component" value="Unassembled WGS sequence"/>
</dbReference>
<dbReference type="VEuPathDB" id="FungiDB:EYZ11_012437"/>
<dbReference type="AlphaFoldDB" id="A0A4V3UMP7"/>
<dbReference type="OrthoDB" id="4157208at2759"/>
<evidence type="ECO:0000313" key="5">
    <source>
        <dbReference type="Proteomes" id="UP000324241"/>
    </source>
</evidence>
<evidence type="ECO:0000313" key="2">
    <source>
        <dbReference type="EMBL" id="KAA8646513.1"/>
    </source>
</evidence>
<accession>A0A4V3UMP7</accession>
<comment type="caution">
    <text evidence="3">The sequence shown here is derived from an EMBL/GenBank/DDBJ whole genome shotgun (WGS) entry which is preliminary data.</text>
</comment>
<name>A0A4V3UMP7_9EURO</name>
<dbReference type="EMBL" id="QUQM01000007">
    <property type="protein sequence ID" value="KAA8646513.1"/>
    <property type="molecule type" value="Genomic_DNA"/>
</dbReference>
<feature type="compositionally biased region" description="Low complexity" evidence="1">
    <location>
        <begin position="14"/>
        <end position="27"/>
    </location>
</feature>
<evidence type="ECO:0000313" key="3">
    <source>
        <dbReference type="EMBL" id="THC88114.1"/>
    </source>
</evidence>
<reference evidence="3 4" key="1">
    <citation type="submission" date="2019-03" db="EMBL/GenBank/DDBJ databases">
        <title>The genome sequence of a newly discovered highly antifungal drug resistant Aspergillus species, Aspergillus tanneri NIH 1004.</title>
        <authorList>
            <person name="Mounaud S."/>
            <person name="Singh I."/>
            <person name="Joardar V."/>
            <person name="Pakala S."/>
            <person name="Pakala S."/>
            <person name="Venepally P."/>
            <person name="Hoover J."/>
            <person name="Nierman W."/>
            <person name="Chung J."/>
            <person name="Losada L."/>
        </authorList>
    </citation>
    <scope>NUCLEOTIDE SEQUENCE [LARGE SCALE GENOMIC DNA]</scope>
    <source>
        <strain evidence="3 4">NIH1004</strain>
    </source>
</reference>
<proteinExistence type="predicted"/>
<dbReference type="RefSeq" id="XP_033425874.1">
    <property type="nucleotide sequence ID" value="XM_033572559.1"/>
</dbReference>
<keyword evidence="4" id="KW-1185">Reference proteome</keyword>
<feature type="region of interest" description="Disordered" evidence="1">
    <location>
        <begin position="1"/>
        <end position="77"/>
    </location>
</feature>
<feature type="compositionally biased region" description="Polar residues" evidence="1">
    <location>
        <begin position="28"/>
        <end position="48"/>
    </location>
</feature>
<evidence type="ECO:0000313" key="4">
    <source>
        <dbReference type="Proteomes" id="UP000308092"/>
    </source>
</evidence>
<protein>
    <submittedName>
        <fullName evidence="3">Uncharacterized protein</fullName>
    </submittedName>
</protein>
<dbReference type="GeneID" id="54330648"/>